<dbReference type="GO" id="GO:0005886">
    <property type="term" value="C:plasma membrane"/>
    <property type="evidence" value="ECO:0007669"/>
    <property type="project" value="TreeGrafter"/>
</dbReference>
<accession>A0A093V6S5</accession>
<proteinExistence type="predicted"/>
<dbReference type="eggNOG" id="ENOG502S39Q">
    <property type="taxonomic scope" value="Eukaryota"/>
</dbReference>
<dbReference type="Gene3D" id="1.20.1250.20">
    <property type="entry name" value="MFS general substrate transporter like domains"/>
    <property type="match status" value="1"/>
</dbReference>
<dbReference type="InterPro" id="IPR011701">
    <property type="entry name" value="MFS"/>
</dbReference>
<keyword evidence="6" id="KW-0732">Signal</keyword>
<evidence type="ECO:0000256" key="5">
    <source>
        <dbReference type="SAM" id="Phobius"/>
    </source>
</evidence>
<dbReference type="PANTHER" id="PTHR23501:SF198">
    <property type="entry name" value="AZOLE RESISTANCE PROTEIN 1-RELATED"/>
    <property type="match status" value="1"/>
</dbReference>
<comment type="subcellular location">
    <subcellularLocation>
        <location evidence="1">Membrane</location>
        <topology evidence="1">Multi-pass membrane protein</topology>
    </subcellularLocation>
</comment>
<dbReference type="InterPro" id="IPR020846">
    <property type="entry name" value="MFS_dom"/>
</dbReference>
<feature type="signal peptide" evidence="6">
    <location>
        <begin position="1"/>
        <end position="17"/>
    </location>
</feature>
<reference evidence="8" key="2">
    <citation type="journal article" date="2014" name="PLoS Genet.">
        <title>Signature gene expression reveals novel clues to the molecular mechanisms of dimorphic transition in Penicillium marneffei.</title>
        <authorList>
            <person name="Yang E."/>
            <person name="Wang G."/>
            <person name="Cai J."/>
            <person name="Woo P.C."/>
            <person name="Lau S.K."/>
            <person name="Yuen K.-Y."/>
            <person name="Chow W.-N."/>
            <person name="Lin X."/>
        </authorList>
    </citation>
    <scope>NUCLEOTIDE SEQUENCE</scope>
    <source>
        <strain evidence="8">PM1</strain>
    </source>
</reference>
<dbReference type="InterPro" id="IPR036259">
    <property type="entry name" value="MFS_trans_sf"/>
</dbReference>
<comment type="caution">
    <text evidence="8">The sequence shown here is derived from an EMBL/GenBank/DDBJ whole genome shotgun (WGS) entry which is preliminary data.</text>
</comment>
<name>A0A093V6S5_TALMA</name>
<evidence type="ECO:0000256" key="6">
    <source>
        <dbReference type="SAM" id="SignalP"/>
    </source>
</evidence>
<organism evidence="8">
    <name type="scientific">Talaromyces marneffei PM1</name>
    <dbReference type="NCBI Taxonomy" id="1077442"/>
    <lineage>
        <taxon>Eukaryota</taxon>
        <taxon>Fungi</taxon>
        <taxon>Dikarya</taxon>
        <taxon>Ascomycota</taxon>
        <taxon>Pezizomycotina</taxon>
        <taxon>Eurotiomycetes</taxon>
        <taxon>Eurotiomycetidae</taxon>
        <taxon>Eurotiales</taxon>
        <taxon>Trichocomaceae</taxon>
        <taxon>Talaromyces</taxon>
        <taxon>Talaromyces sect. Talaromyces</taxon>
    </lineage>
</organism>
<keyword evidence="3 5" id="KW-1133">Transmembrane helix</keyword>
<keyword evidence="2 5" id="KW-0812">Transmembrane</keyword>
<dbReference type="GO" id="GO:0022857">
    <property type="term" value="F:transmembrane transporter activity"/>
    <property type="evidence" value="ECO:0007669"/>
    <property type="project" value="InterPro"/>
</dbReference>
<evidence type="ECO:0000256" key="2">
    <source>
        <dbReference type="ARBA" id="ARBA00022692"/>
    </source>
</evidence>
<dbReference type="GO" id="GO:0005975">
    <property type="term" value="P:carbohydrate metabolic process"/>
    <property type="evidence" value="ECO:0007669"/>
    <property type="project" value="InterPro"/>
</dbReference>
<evidence type="ECO:0000256" key="4">
    <source>
        <dbReference type="ARBA" id="ARBA00023136"/>
    </source>
</evidence>
<dbReference type="SUPFAM" id="SSF103473">
    <property type="entry name" value="MFS general substrate transporter"/>
    <property type="match status" value="1"/>
</dbReference>
<feature type="transmembrane region" description="Helical" evidence="5">
    <location>
        <begin position="918"/>
        <end position="940"/>
    </location>
</feature>
<dbReference type="GO" id="GO:0003824">
    <property type="term" value="F:catalytic activity"/>
    <property type="evidence" value="ECO:0007669"/>
    <property type="project" value="UniProtKB-ARBA"/>
</dbReference>
<feature type="chain" id="PRO_5001888092" evidence="6">
    <location>
        <begin position="18"/>
        <end position="1096"/>
    </location>
</feature>
<reference key="1">
    <citation type="journal article" date="2014" name="PLoS Genet.">
        <title>Signature Gene Expression Reveals Novel Clues to the Molecular Mechanisms of Dimorphic Transition in Penicillium marneffei.</title>
        <authorList>
            <person name="Yang E."/>
            <person name="Wang G."/>
            <person name="Cai J."/>
            <person name="Woo P.C."/>
            <person name="Lau S.K."/>
            <person name="Yuen K.-Y."/>
            <person name="Chow W.-N."/>
            <person name="Lin X."/>
        </authorList>
    </citation>
    <scope>NUCLEOTIDE SEQUENCE [LARGE SCALE GENOMIC DNA]</scope>
    <source>
        <strain>PM1</strain>
    </source>
</reference>
<keyword evidence="4 5" id="KW-0472">Membrane</keyword>
<evidence type="ECO:0000256" key="1">
    <source>
        <dbReference type="ARBA" id="ARBA00004141"/>
    </source>
</evidence>
<feature type="transmembrane region" description="Helical" evidence="5">
    <location>
        <begin position="1056"/>
        <end position="1076"/>
    </location>
</feature>
<evidence type="ECO:0000256" key="3">
    <source>
        <dbReference type="ARBA" id="ARBA00022989"/>
    </source>
</evidence>
<dbReference type="SUPFAM" id="SSF48208">
    <property type="entry name" value="Six-hairpin glycosidases"/>
    <property type="match status" value="1"/>
</dbReference>
<feature type="domain" description="Major facilitator superfamily (MFS) profile" evidence="7">
    <location>
        <begin position="827"/>
        <end position="1096"/>
    </location>
</feature>
<dbReference type="PANTHER" id="PTHR23501">
    <property type="entry name" value="MAJOR FACILITATOR SUPERFAMILY"/>
    <property type="match status" value="1"/>
</dbReference>
<gene>
    <name evidence="8" type="ORF">GQ26_0120130</name>
</gene>
<dbReference type="EMBL" id="JPOX01000012">
    <property type="protein sequence ID" value="KFX48267.1"/>
    <property type="molecule type" value="Genomic_DNA"/>
</dbReference>
<sequence>MRLAFSCLAVLWLSVSAITLPESYNVVWTSQSNRSADSMPLGGGGLGVNVWVENNDILLYVAKEGTFDDNNSLVKLGRIRLTLDPNPFESQFKQTLNLNDGYITIAGQNQTALDLWVDINNAALHIELSSPVKRVKVKAAYESWRWTNRLMAYGEWQQSDWNQVEDITPTPLTRADNISFEEHGVRMFHQNQPNTTLDVVAADQQFEMHKENMFNPLAYNTYGLYMYSPKLIPGPITSGHYMNTSFKAWNLQSEETSNLSLTVFTFRKQTLDPREFNATFEENIVNATQETHENVKSWWHNYWDRSWIIINEKKGEQDPGFTVGKNYQIFRYMQGCNWGAEWPMKWNGGLFTYDPYWVDPTNPWTPDYRSWTGGVHTAQNQRLLYWPMLKSGDVDLMKPQFEYYRRLTPVAMQRGRTYFNINASLFTEQLENYGLPSYLDYNTDVYFYNKSRPTSFPVGIEWNDWLEWLQDTANEFADMILQAGMFFDLDLDPYMLFIESQLQWFDIFYQQYHSRIDTFSTARISGSSKLVIYPGSGAETYKVAYNPASTVSGLRKVLADLLQINPNYVMGNTTYYQNYTARVPETPLRYQQGFECISPALAYVRIQNSEIPQLYPVFPWGEYGLGLPNLSRAINTYFYDTETQSFHDNTGWKQDVIWMARMGLTKEATNLTISRWADSTVSRFPVFKGPHHDWAPDMNHFGSASIALQEMLMQTFVNNNTQIRLLGAWPKEWDVDFKLSAPFQTVVKGVAKHGRLGNLTLIPSSRKADFLILSSEGRDIFWTFELRSLPFFALRRVLTMPATSFDAISDGVSFHGEAGYPSSATFWLLMPTLAAVLILSSIDMNIATAVPSIGDHFHTVVDVGWYSSAFRICQRSFQFVFGKGYKLFSIKTVFSFANAISIAGSLLCGPARTSIMLIVVRAVAGLGSAGLLSGCFIILVQLSPLRRQPMFTGVMGGVAKPRYAIRTTPRWSYCAVSWLAMVFYINAPLGVVALQPIVHPGFIPALTALYLAFIYQQKRRGDAAALPFSHCEAPQCYRWMHFHYVRIYSRQEQPSYMMLITGIIVSTIGALIHGFGTAYGSLGTRGNKEYEVIPGS</sequence>
<evidence type="ECO:0000259" key="7">
    <source>
        <dbReference type="PROSITE" id="PS50850"/>
    </source>
</evidence>
<feature type="transmembrane region" description="Helical" evidence="5">
    <location>
        <begin position="971"/>
        <end position="991"/>
    </location>
</feature>
<dbReference type="Pfam" id="PF07690">
    <property type="entry name" value="MFS_1"/>
    <property type="match status" value="1"/>
</dbReference>
<dbReference type="Gene3D" id="1.50.10.10">
    <property type="match status" value="1"/>
</dbReference>
<dbReference type="Pfam" id="PF18961">
    <property type="entry name" value="DUF5703_N"/>
    <property type="match status" value="1"/>
</dbReference>
<dbReference type="AlphaFoldDB" id="A0A093V6S5"/>
<dbReference type="InterPro" id="IPR008928">
    <property type="entry name" value="6-hairpin_glycosidase_sf"/>
</dbReference>
<protein>
    <submittedName>
        <fullName evidence="8">Putative HC-toxin efflux carrier TOXA</fullName>
    </submittedName>
</protein>
<dbReference type="InterPro" id="IPR043757">
    <property type="entry name" value="DUF5703_N"/>
</dbReference>
<feature type="transmembrane region" description="Helical" evidence="5">
    <location>
        <begin position="997"/>
        <end position="1015"/>
    </location>
</feature>
<dbReference type="InterPro" id="IPR012341">
    <property type="entry name" value="6hp_glycosidase-like_sf"/>
</dbReference>
<evidence type="ECO:0000313" key="8">
    <source>
        <dbReference type="EMBL" id="KFX48267.1"/>
    </source>
</evidence>
<dbReference type="PROSITE" id="PS50850">
    <property type="entry name" value="MFS"/>
    <property type="match status" value="1"/>
</dbReference>
<dbReference type="HOGENOM" id="CLU_009745_0_0_1"/>